<organism evidence="3">
    <name type="scientific">Laccaria bicolor (strain S238N-H82 / ATCC MYA-4686)</name>
    <name type="common">Bicoloured deceiver</name>
    <name type="synonym">Laccaria laccata var. bicolor</name>
    <dbReference type="NCBI Taxonomy" id="486041"/>
    <lineage>
        <taxon>Eukaryota</taxon>
        <taxon>Fungi</taxon>
        <taxon>Dikarya</taxon>
        <taxon>Basidiomycota</taxon>
        <taxon>Agaricomycotina</taxon>
        <taxon>Agaricomycetes</taxon>
        <taxon>Agaricomycetidae</taxon>
        <taxon>Agaricales</taxon>
        <taxon>Agaricineae</taxon>
        <taxon>Hydnangiaceae</taxon>
        <taxon>Laccaria</taxon>
    </lineage>
</organism>
<dbReference type="Proteomes" id="UP000001194">
    <property type="component" value="Unassembled WGS sequence"/>
</dbReference>
<sequence>MPEKKTTSKKKPVSQALPAPASASTTLAATSSPPPATEESIAKLIALATSLPDSPLGLVWKHAFEQGSQEGFKRGAAFFKDMDVKQAFREGADQGQIVGILAEREVWEVEGHGQWCFDKPLTCFSCNIGLPEGHSCTANKLDTIVQVDSVEARPPSVKAAIQVSATHHASSSQTGPPPLLVNAETQAQPWISLLLLQLLLPWIPQLLIGLKTPLPYPLLPYS</sequence>
<evidence type="ECO:0000313" key="3">
    <source>
        <dbReference type="Proteomes" id="UP000001194"/>
    </source>
</evidence>
<accession>B0DH81</accession>
<name>B0DH81_LACBS</name>
<dbReference type="KEGG" id="lbc:LACBIDRAFT_329152"/>
<evidence type="ECO:0000313" key="2">
    <source>
        <dbReference type="EMBL" id="EDR05970.1"/>
    </source>
</evidence>
<evidence type="ECO:0000256" key="1">
    <source>
        <dbReference type="SAM" id="MobiDB-lite"/>
    </source>
</evidence>
<proteinExistence type="predicted"/>
<feature type="region of interest" description="Disordered" evidence="1">
    <location>
        <begin position="1"/>
        <end position="36"/>
    </location>
</feature>
<feature type="compositionally biased region" description="Low complexity" evidence="1">
    <location>
        <begin position="16"/>
        <end position="31"/>
    </location>
</feature>
<protein>
    <submittedName>
        <fullName evidence="2">Predicted protein</fullName>
    </submittedName>
</protein>
<dbReference type="AlphaFoldDB" id="B0DH81"/>
<dbReference type="HOGENOM" id="CLU_072842_0_0_1"/>
<dbReference type="GeneID" id="6078995"/>
<dbReference type="InParanoid" id="B0DH81"/>
<reference evidence="2 3" key="1">
    <citation type="journal article" date="2008" name="Nature">
        <title>The genome of Laccaria bicolor provides insights into mycorrhizal symbiosis.</title>
        <authorList>
            <person name="Martin F."/>
            <person name="Aerts A."/>
            <person name="Ahren D."/>
            <person name="Brun A."/>
            <person name="Danchin E.G.J."/>
            <person name="Duchaussoy F."/>
            <person name="Gibon J."/>
            <person name="Kohler A."/>
            <person name="Lindquist E."/>
            <person name="Pereda V."/>
            <person name="Salamov A."/>
            <person name="Shapiro H.J."/>
            <person name="Wuyts J."/>
            <person name="Blaudez D."/>
            <person name="Buee M."/>
            <person name="Brokstein P."/>
            <person name="Canbaeck B."/>
            <person name="Cohen D."/>
            <person name="Courty P.E."/>
            <person name="Coutinho P.M."/>
            <person name="Delaruelle C."/>
            <person name="Detter J.C."/>
            <person name="Deveau A."/>
            <person name="DiFazio S."/>
            <person name="Duplessis S."/>
            <person name="Fraissinet-Tachet L."/>
            <person name="Lucic E."/>
            <person name="Frey-Klett P."/>
            <person name="Fourrey C."/>
            <person name="Feussner I."/>
            <person name="Gay G."/>
            <person name="Grimwood J."/>
            <person name="Hoegger P.J."/>
            <person name="Jain P."/>
            <person name="Kilaru S."/>
            <person name="Labbe J."/>
            <person name="Lin Y.C."/>
            <person name="Legue V."/>
            <person name="Le Tacon F."/>
            <person name="Marmeisse R."/>
            <person name="Melayah D."/>
            <person name="Montanini B."/>
            <person name="Muratet M."/>
            <person name="Nehls U."/>
            <person name="Niculita-Hirzel H."/>
            <person name="Oudot-Le Secq M.P."/>
            <person name="Peter M."/>
            <person name="Quesneville H."/>
            <person name="Rajashekar B."/>
            <person name="Reich M."/>
            <person name="Rouhier N."/>
            <person name="Schmutz J."/>
            <person name="Yin T."/>
            <person name="Chalot M."/>
            <person name="Henrissat B."/>
            <person name="Kuees U."/>
            <person name="Lucas S."/>
            <person name="Van de Peer Y."/>
            <person name="Podila G.K."/>
            <person name="Polle A."/>
            <person name="Pukkila P.J."/>
            <person name="Richardson P.M."/>
            <person name="Rouze P."/>
            <person name="Sanders I.R."/>
            <person name="Stajich J.E."/>
            <person name="Tunlid A."/>
            <person name="Tuskan G."/>
            <person name="Grigoriev I.V."/>
        </authorList>
    </citation>
    <scope>NUCLEOTIDE SEQUENCE [LARGE SCALE GENOMIC DNA]</scope>
    <source>
        <strain evidence="3">S238N-H82 / ATCC MYA-4686</strain>
    </source>
</reference>
<dbReference type="OrthoDB" id="3066047at2759"/>
<gene>
    <name evidence="2" type="ORF">LACBIDRAFT_329152</name>
</gene>
<dbReference type="RefSeq" id="XP_001883258.1">
    <property type="nucleotide sequence ID" value="XM_001883223.1"/>
</dbReference>
<keyword evidence="3" id="KW-1185">Reference proteome</keyword>
<dbReference type="EMBL" id="DS547110">
    <property type="protein sequence ID" value="EDR05970.1"/>
    <property type="molecule type" value="Genomic_DNA"/>
</dbReference>